<organism evidence="1 2">
    <name type="scientific">Porites evermanni</name>
    <dbReference type="NCBI Taxonomy" id="104178"/>
    <lineage>
        <taxon>Eukaryota</taxon>
        <taxon>Metazoa</taxon>
        <taxon>Cnidaria</taxon>
        <taxon>Anthozoa</taxon>
        <taxon>Hexacorallia</taxon>
        <taxon>Scleractinia</taxon>
        <taxon>Fungiina</taxon>
        <taxon>Poritidae</taxon>
        <taxon>Porites</taxon>
    </lineage>
</organism>
<dbReference type="EMBL" id="CALNXI010002121">
    <property type="protein sequence ID" value="CAH3183275.1"/>
    <property type="molecule type" value="Genomic_DNA"/>
</dbReference>
<accession>A0ABN8RY26</accession>
<evidence type="ECO:0000313" key="1">
    <source>
        <dbReference type="EMBL" id="CAH3183275.1"/>
    </source>
</evidence>
<sequence>MNHQAFDSEIDGLLEEDNDVLLAAARRLDQRGGNPIFRAIFTAAGRNRSFRGVVQQNKYRLTFQQLRPADEHEPLGEALTEAIRQGLEQVVQAENINPAQYSLLLAIHSNSFTNSWAQSARHVPLNEWLHNQEYARSYLEQLARRLNSAQVVDPERDGFFVELTFVKTFGRGGKNGGKKGNPGKMAWEKMAKKKKCVIQIKNKDDLCLARGIVTMKERADEVSHYHNLRQGKPIQE</sequence>
<comment type="caution">
    <text evidence="1">The sequence shown here is derived from an EMBL/GenBank/DDBJ whole genome shotgun (WGS) entry which is preliminary data.</text>
</comment>
<dbReference type="Proteomes" id="UP001159427">
    <property type="component" value="Unassembled WGS sequence"/>
</dbReference>
<gene>
    <name evidence="1" type="ORF">PEVE_00014781</name>
</gene>
<proteinExistence type="predicted"/>
<name>A0ABN8RY26_9CNID</name>
<feature type="non-terminal residue" evidence="1">
    <location>
        <position position="236"/>
    </location>
</feature>
<keyword evidence="2" id="KW-1185">Reference proteome</keyword>
<reference evidence="1 2" key="1">
    <citation type="submission" date="2022-05" db="EMBL/GenBank/DDBJ databases">
        <authorList>
            <consortium name="Genoscope - CEA"/>
            <person name="William W."/>
        </authorList>
    </citation>
    <scope>NUCLEOTIDE SEQUENCE [LARGE SCALE GENOMIC DNA]</scope>
</reference>
<protein>
    <submittedName>
        <fullName evidence="1">Uncharacterized protein</fullName>
    </submittedName>
</protein>
<evidence type="ECO:0000313" key="2">
    <source>
        <dbReference type="Proteomes" id="UP001159427"/>
    </source>
</evidence>